<dbReference type="GO" id="GO:0016491">
    <property type="term" value="F:oxidoreductase activity"/>
    <property type="evidence" value="ECO:0007669"/>
    <property type="project" value="UniProtKB-KW"/>
</dbReference>
<organism evidence="3 4">
    <name type="scientific">Devosia sediminis</name>
    <dbReference type="NCBI Taxonomy" id="2798801"/>
    <lineage>
        <taxon>Bacteria</taxon>
        <taxon>Pseudomonadati</taxon>
        <taxon>Pseudomonadota</taxon>
        <taxon>Alphaproteobacteria</taxon>
        <taxon>Hyphomicrobiales</taxon>
        <taxon>Devosiaceae</taxon>
        <taxon>Devosia</taxon>
    </lineage>
</organism>
<gene>
    <name evidence="3" type="ORF">JEQ47_08350</name>
</gene>
<evidence type="ECO:0000313" key="3">
    <source>
        <dbReference type="EMBL" id="MBJ3784725.1"/>
    </source>
</evidence>
<dbReference type="InterPro" id="IPR028939">
    <property type="entry name" value="P5C_Rdtase_cat_N"/>
</dbReference>
<dbReference type="Gene3D" id="3.40.50.720">
    <property type="entry name" value="NAD(P)-binding Rossmann-like Domain"/>
    <property type="match status" value="1"/>
</dbReference>
<dbReference type="EMBL" id="JAEKMH010000002">
    <property type="protein sequence ID" value="MBJ3784725.1"/>
    <property type="molecule type" value="Genomic_DNA"/>
</dbReference>
<reference evidence="3" key="1">
    <citation type="submission" date="2020-12" db="EMBL/GenBank/DDBJ databases">
        <title>Devosia sp. MSA67 isolated from Mo River.</title>
        <authorList>
            <person name="Ma F."/>
            <person name="Zi Z."/>
        </authorList>
    </citation>
    <scope>NUCLEOTIDE SEQUENCE</scope>
    <source>
        <strain evidence="3">MSA67</strain>
    </source>
</reference>
<dbReference type="PANTHER" id="PTHR14239">
    <property type="entry name" value="DUDULIN-RELATED"/>
    <property type="match status" value="1"/>
</dbReference>
<keyword evidence="1" id="KW-0560">Oxidoreductase</keyword>
<dbReference type="InterPro" id="IPR051267">
    <property type="entry name" value="STEAP_metalloreductase"/>
</dbReference>
<evidence type="ECO:0000259" key="2">
    <source>
        <dbReference type="Pfam" id="PF03807"/>
    </source>
</evidence>
<dbReference type="Pfam" id="PF03807">
    <property type="entry name" value="F420_oxidored"/>
    <property type="match status" value="1"/>
</dbReference>
<sequence>MRIGVLGSGEVGGHIAKKLAALGHEVMLGSPHAKDKADEFPGIALGTAPEAAQHGEWVVNAMEGATALRVLKDCDLDGKILVDIGNIESSIDGPLETPLGQQIQENHPTARVVKTLNSTSAHLMVDPGQLPARHTVFVASNDDKAKSEVVSLLEDFGWQDIVDLGDLSACRGMEYLAAAWIPINKALGTTDFALSLVRKES</sequence>
<dbReference type="RefSeq" id="WP_198875961.1">
    <property type="nucleotide sequence ID" value="NZ_JAEKMH010000002.1"/>
</dbReference>
<keyword evidence="4" id="KW-1185">Reference proteome</keyword>
<dbReference type="Proteomes" id="UP000602124">
    <property type="component" value="Unassembled WGS sequence"/>
</dbReference>
<feature type="domain" description="Pyrroline-5-carboxylate reductase catalytic N-terminal" evidence="2">
    <location>
        <begin position="2"/>
        <end position="86"/>
    </location>
</feature>
<evidence type="ECO:0000256" key="1">
    <source>
        <dbReference type="ARBA" id="ARBA00023002"/>
    </source>
</evidence>
<dbReference type="AlphaFoldDB" id="A0A934ML30"/>
<dbReference type="InterPro" id="IPR036291">
    <property type="entry name" value="NAD(P)-bd_dom_sf"/>
</dbReference>
<protein>
    <submittedName>
        <fullName evidence="3">NAD(P)-binding domain-containing protein</fullName>
    </submittedName>
</protein>
<comment type="caution">
    <text evidence="3">The sequence shown here is derived from an EMBL/GenBank/DDBJ whole genome shotgun (WGS) entry which is preliminary data.</text>
</comment>
<accession>A0A934ML30</accession>
<proteinExistence type="predicted"/>
<evidence type="ECO:0000313" key="4">
    <source>
        <dbReference type="Proteomes" id="UP000602124"/>
    </source>
</evidence>
<dbReference type="SUPFAM" id="SSF51735">
    <property type="entry name" value="NAD(P)-binding Rossmann-fold domains"/>
    <property type="match status" value="1"/>
</dbReference>
<name>A0A934ML30_9HYPH</name>